<evidence type="ECO:0000256" key="4">
    <source>
        <dbReference type="ARBA" id="ARBA00022728"/>
    </source>
</evidence>
<comment type="similarity">
    <text evidence="2 7">Belongs to the SLU7 family.</text>
</comment>
<keyword evidence="4 7" id="KW-0747">Spliceosome</keyword>
<evidence type="ECO:0000256" key="6">
    <source>
        <dbReference type="ARBA" id="ARBA00023242"/>
    </source>
</evidence>
<comment type="subcellular location">
    <subcellularLocation>
        <location evidence="1 7">Nucleus</location>
    </subcellularLocation>
</comment>
<dbReference type="GO" id="GO:0030628">
    <property type="term" value="F:pre-mRNA 3'-splice site binding"/>
    <property type="evidence" value="ECO:0007669"/>
    <property type="project" value="UniProtKB-UniRule"/>
</dbReference>
<comment type="subunit">
    <text evidence="7">Associated with the spliceosome.</text>
</comment>
<dbReference type="GO" id="GO:0016810">
    <property type="term" value="F:hydrolase activity, acting on carbon-nitrogen (but not peptide) bonds"/>
    <property type="evidence" value="ECO:0007669"/>
    <property type="project" value="InterPro"/>
</dbReference>
<evidence type="ECO:0000256" key="1">
    <source>
        <dbReference type="ARBA" id="ARBA00004123"/>
    </source>
</evidence>
<proteinExistence type="inferred from homology"/>
<dbReference type="SUPFAM" id="SSF51338">
    <property type="entry name" value="Composite domain of metallo-dependent hydrolases"/>
    <property type="match status" value="1"/>
</dbReference>
<evidence type="ECO:0000313" key="9">
    <source>
        <dbReference type="EMBL" id="RZB86265.1"/>
    </source>
</evidence>
<sequence>MNLIPKVNFFSTIKKFPACWVLPWPTLLLISAAMLRNLADKLYEKHKNAALDIEGIVKQLATAGDHDKITAVINLEVILLNVYACSQIKTREIVALKKIRMDNERERLMFLLTRTYTATEVNWPGVSKTPWYNQFKPTRPMKRRLREVFRHVKSINETLILQSPGSDADIIILNPNSGFEITAKSHHSKLDTNVYEGRRGKSSINVSKNFMREDPLLDANPSEKFYGGDNQYRMSGQALEFKQLNTHAWEAFEKGQDIHMQAAPSQAELLYKNFKIIKEKLKSQTKNAIVEKYGNAASQEELPKELLLGQTERQVEYDRAGRIIEGLECTNAR</sequence>
<dbReference type="InterPro" id="IPR021715">
    <property type="entry name" value="Slu7_dom"/>
</dbReference>
<keyword evidence="3 7" id="KW-0507">mRNA processing</keyword>
<dbReference type="Pfam" id="PF11708">
    <property type="entry name" value="Slu7"/>
    <property type="match status" value="1"/>
</dbReference>
<dbReference type="Gene3D" id="3.20.20.140">
    <property type="entry name" value="Metal-dependent hydrolases"/>
    <property type="match status" value="1"/>
</dbReference>
<keyword evidence="10" id="KW-1185">Reference proteome</keyword>
<evidence type="ECO:0000259" key="8">
    <source>
        <dbReference type="Pfam" id="PF11708"/>
    </source>
</evidence>
<dbReference type="InterPro" id="IPR039974">
    <property type="entry name" value="Splicing_factor_SLU7"/>
</dbReference>
<evidence type="ECO:0000256" key="5">
    <source>
        <dbReference type="ARBA" id="ARBA00023187"/>
    </source>
</evidence>
<dbReference type="InterPro" id="IPR011059">
    <property type="entry name" value="Metal-dep_hydrolase_composite"/>
</dbReference>
<dbReference type="GO" id="GO:0005681">
    <property type="term" value="C:spliceosomal complex"/>
    <property type="evidence" value="ECO:0007669"/>
    <property type="project" value="UniProtKB-UniRule"/>
</dbReference>
<evidence type="ECO:0000256" key="2">
    <source>
        <dbReference type="ARBA" id="ARBA00007203"/>
    </source>
</evidence>
<dbReference type="Proteomes" id="UP000289340">
    <property type="component" value="Chromosome 10"/>
</dbReference>
<dbReference type="PANTHER" id="PTHR12942:SF2">
    <property type="entry name" value="PRE-MRNA-SPLICING FACTOR SLU7"/>
    <property type="match status" value="1"/>
</dbReference>
<feature type="domain" description="Pre-mRNA-splicing factor SLU7" evidence="8">
    <location>
        <begin position="211"/>
        <end position="328"/>
    </location>
</feature>
<keyword evidence="6 7" id="KW-0539">Nucleus</keyword>
<keyword evidence="5 7" id="KW-0508">mRNA splicing</keyword>
<comment type="caution">
    <text evidence="9">The sequence shown here is derived from an EMBL/GenBank/DDBJ whole genome shotgun (WGS) entry which is preliminary data.</text>
</comment>
<accession>A0A445IJN2</accession>
<evidence type="ECO:0000256" key="3">
    <source>
        <dbReference type="ARBA" id="ARBA00022664"/>
    </source>
</evidence>
<reference evidence="9 10" key="1">
    <citation type="submission" date="2018-09" db="EMBL/GenBank/DDBJ databases">
        <title>A high-quality reference genome of wild soybean provides a powerful tool to mine soybean genomes.</title>
        <authorList>
            <person name="Xie M."/>
            <person name="Chung C.Y.L."/>
            <person name="Li M.-W."/>
            <person name="Wong F.-L."/>
            <person name="Chan T.-F."/>
            <person name="Lam H.-M."/>
        </authorList>
    </citation>
    <scope>NUCLEOTIDE SEQUENCE [LARGE SCALE GENOMIC DNA]</scope>
    <source>
        <strain evidence="10">cv. W05</strain>
        <tissue evidence="9">Hypocotyl of etiolated seedlings</tissue>
    </source>
</reference>
<dbReference type="PANTHER" id="PTHR12942">
    <property type="entry name" value="STEP II SPLICING FACTOR SLU7"/>
    <property type="match status" value="1"/>
</dbReference>
<protein>
    <recommendedName>
        <fullName evidence="7">Pre-mRNA-splicing factor SLU7</fullName>
    </recommendedName>
</protein>
<dbReference type="GO" id="GO:0000398">
    <property type="term" value="P:mRNA splicing, via spliceosome"/>
    <property type="evidence" value="ECO:0007669"/>
    <property type="project" value="UniProtKB-UniRule"/>
</dbReference>
<dbReference type="AlphaFoldDB" id="A0A445IJN2"/>
<name>A0A445IJN2_GLYSO</name>
<evidence type="ECO:0000256" key="7">
    <source>
        <dbReference type="RuleBase" id="RU367071"/>
    </source>
</evidence>
<comment type="function">
    <text evidence="7">Involved in pre-mRNA splicing.</text>
</comment>
<organism evidence="9 10">
    <name type="scientific">Glycine soja</name>
    <name type="common">Wild soybean</name>
    <dbReference type="NCBI Taxonomy" id="3848"/>
    <lineage>
        <taxon>Eukaryota</taxon>
        <taxon>Viridiplantae</taxon>
        <taxon>Streptophyta</taxon>
        <taxon>Embryophyta</taxon>
        <taxon>Tracheophyta</taxon>
        <taxon>Spermatophyta</taxon>
        <taxon>Magnoliopsida</taxon>
        <taxon>eudicotyledons</taxon>
        <taxon>Gunneridae</taxon>
        <taxon>Pentapetalae</taxon>
        <taxon>rosids</taxon>
        <taxon>fabids</taxon>
        <taxon>Fabales</taxon>
        <taxon>Fabaceae</taxon>
        <taxon>Papilionoideae</taxon>
        <taxon>50 kb inversion clade</taxon>
        <taxon>NPAAA clade</taxon>
        <taxon>indigoferoid/millettioid clade</taxon>
        <taxon>Phaseoleae</taxon>
        <taxon>Glycine</taxon>
        <taxon>Glycine subgen. Soja</taxon>
    </lineage>
</organism>
<evidence type="ECO:0000313" key="10">
    <source>
        <dbReference type="Proteomes" id="UP000289340"/>
    </source>
</evidence>
<gene>
    <name evidence="9" type="ORF">D0Y65_026365</name>
</gene>
<dbReference type="EMBL" id="QZWG01000010">
    <property type="protein sequence ID" value="RZB86265.1"/>
    <property type="molecule type" value="Genomic_DNA"/>
</dbReference>